<evidence type="ECO:0000313" key="4">
    <source>
        <dbReference type="Proteomes" id="UP001281761"/>
    </source>
</evidence>
<proteinExistence type="predicted"/>
<evidence type="ECO:0000313" key="3">
    <source>
        <dbReference type="EMBL" id="KAK2952695.1"/>
    </source>
</evidence>
<feature type="coiled-coil region" evidence="1">
    <location>
        <begin position="214"/>
        <end position="253"/>
    </location>
</feature>
<dbReference type="Proteomes" id="UP001281761">
    <property type="component" value="Unassembled WGS sequence"/>
</dbReference>
<evidence type="ECO:0000256" key="1">
    <source>
        <dbReference type="SAM" id="Coils"/>
    </source>
</evidence>
<name>A0ABQ9XNA9_9EUKA</name>
<comment type="caution">
    <text evidence="3">The sequence shown here is derived from an EMBL/GenBank/DDBJ whole genome shotgun (WGS) entry which is preliminary data.</text>
</comment>
<evidence type="ECO:0000256" key="2">
    <source>
        <dbReference type="SAM" id="MobiDB-lite"/>
    </source>
</evidence>
<keyword evidence="1" id="KW-0175">Coiled coil</keyword>
<protein>
    <submittedName>
        <fullName evidence="3">Uncharacterized protein</fullName>
    </submittedName>
</protein>
<dbReference type="CDD" id="cd22249">
    <property type="entry name" value="UDM1_RNF168_RNF169-like"/>
    <property type="match status" value="1"/>
</dbReference>
<keyword evidence="4" id="KW-1185">Reference proteome</keyword>
<dbReference type="EMBL" id="JARBJD010000100">
    <property type="protein sequence ID" value="KAK2952695.1"/>
    <property type="molecule type" value="Genomic_DNA"/>
</dbReference>
<organism evidence="3 4">
    <name type="scientific">Blattamonas nauphoetae</name>
    <dbReference type="NCBI Taxonomy" id="2049346"/>
    <lineage>
        <taxon>Eukaryota</taxon>
        <taxon>Metamonada</taxon>
        <taxon>Preaxostyla</taxon>
        <taxon>Oxymonadida</taxon>
        <taxon>Blattamonas</taxon>
    </lineage>
</organism>
<gene>
    <name evidence="3" type="ORF">BLNAU_12344</name>
</gene>
<feature type="region of interest" description="Disordered" evidence="2">
    <location>
        <begin position="182"/>
        <end position="203"/>
    </location>
</feature>
<reference evidence="3 4" key="1">
    <citation type="journal article" date="2022" name="bioRxiv">
        <title>Genomics of Preaxostyla Flagellates Illuminates Evolutionary Transitions and the Path Towards Mitochondrial Loss.</title>
        <authorList>
            <person name="Novak L.V.F."/>
            <person name="Treitli S.C."/>
            <person name="Pyrih J."/>
            <person name="Halakuc P."/>
            <person name="Pipaliya S.V."/>
            <person name="Vacek V."/>
            <person name="Brzon O."/>
            <person name="Soukal P."/>
            <person name="Eme L."/>
            <person name="Dacks J.B."/>
            <person name="Karnkowska A."/>
            <person name="Elias M."/>
            <person name="Hampl V."/>
        </authorList>
    </citation>
    <scope>NUCLEOTIDE SEQUENCE [LARGE SCALE GENOMIC DNA]</scope>
    <source>
        <strain evidence="3">NAU3</strain>
        <tissue evidence="3">Gut</tissue>
    </source>
</reference>
<accession>A0ABQ9XNA9</accession>
<sequence length="372" mass="43097">MPGREFAFSDTIRPESAVDSFKIDVDLLVMFRRVIDCVPPSIFNSEGSKGACHEDRICSNKRVLNDVCVSASSPHPLHSLLYILRVFPAFLISAMSLCTGQGGQRVWAIVGYSSRLQLLSWGIGKRWLLVEFSSGNDDDEKELWIRVEGSDMPDGKTVTPTVSSDGLVRRVVVLVRPQLRDDKQREKEEEGKKQKEDDEVNRKLEQQQLEVKMRRQLEEEAKRKETEEILAKLQRRNEELMQSEDELRRMLLEDINCTITNACYRFLDELSSEASLYTFSPSLFERNHCSRHARIWKHESSIRTNFDPAFSCTKTWSWMKSEKNWQFVQELTHANLSCQMTSSTRIEHHQQDLLDTIAINRYSAHYERDADG</sequence>